<dbReference type="EMBL" id="CAXLJM020000024">
    <property type="protein sequence ID" value="CAL8091409.1"/>
    <property type="molecule type" value="Genomic_DNA"/>
</dbReference>
<evidence type="ECO:0000256" key="1">
    <source>
        <dbReference type="SAM" id="SignalP"/>
    </source>
</evidence>
<feature type="chain" id="PRO_5046927920" description="DUF4789 domain-containing protein" evidence="1">
    <location>
        <begin position="25"/>
        <end position="249"/>
    </location>
</feature>
<evidence type="ECO:0000313" key="3">
    <source>
        <dbReference type="Proteomes" id="UP001642540"/>
    </source>
</evidence>
<sequence length="249" mass="27654">MDSKSVITTIILTVIILKLNFATANKTESFNSSFTEERIITNIEDVENGVPIDFNYNETSSSSSPGALSSVPGCPRSDEGYPWVYHGSPPRCYLAGQRGPCDVDRSIFITDGSPFGFCNCNCFEGVRRSNKIDYQFCKISDSGETDTEFTFMAALGKCFKIYDQGPCDEDERIVKVVKNTSGGIIVKAMCQRNPLSQILLVSTKNPYESDTDISGVGLIIPHSEEECKYTGRKYSKLLKKCVNKFIIKF</sequence>
<keyword evidence="1" id="KW-0732">Signal</keyword>
<proteinExistence type="predicted"/>
<reference evidence="2 3" key="1">
    <citation type="submission" date="2024-08" db="EMBL/GenBank/DDBJ databases">
        <authorList>
            <person name="Cucini C."/>
            <person name="Frati F."/>
        </authorList>
    </citation>
    <scope>NUCLEOTIDE SEQUENCE [LARGE SCALE GENOMIC DNA]</scope>
</reference>
<feature type="signal peptide" evidence="1">
    <location>
        <begin position="1"/>
        <end position="24"/>
    </location>
</feature>
<gene>
    <name evidence="2" type="ORF">ODALV1_LOCUS7927</name>
</gene>
<protein>
    <recommendedName>
        <fullName evidence="4">DUF4789 domain-containing protein</fullName>
    </recommendedName>
</protein>
<name>A0ABP1QD58_9HEXA</name>
<evidence type="ECO:0000313" key="2">
    <source>
        <dbReference type="EMBL" id="CAL8091409.1"/>
    </source>
</evidence>
<dbReference type="Proteomes" id="UP001642540">
    <property type="component" value="Unassembled WGS sequence"/>
</dbReference>
<accession>A0ABP1QD58</accession>
<evidence type="ECO:0008006" key="4">
    <source>
        <dbReference type="Google" id="ProtNLM"/>
    </source>
</evidence>
<organism evidence="2 3">
    <name type="scientific">Orchesella dallaii</name>
    <dbReference type="NCBI Taxonomy" id="48710"/>
    <lineage>
        <taxon>Eukaryota</taxon>
        <taxon>Metazoa</taxon>
        <taxon>Ecdysozoa</taxon>
        <taxon>Arthropoda</taxon>
        <taxon>Hexapoda</taxon>
        <taxon>Collembola</taxon>
        <taxon>Entomobryomorpha</taxon>
        <taxon>Entomobryoidea</taxon>
        <taxon>Orchesellidae</taxon>
        <taxon>Orchesellinae</taxon>
        <taxon>Orchesella</taxon>
    </lineage>
</organism>
<keyword evidence="3" id="KW-1185">Reference proteome</keyword>
<comment type="caution">
    <text evidence="2">The sequence shown here is derived from an EMBL/GenBank/DDBJ whole genome shotgun (WGS) entry which is preliminary data.</text>
</comment>